<dbReference type="Gene3D" id="2.40.50.120">
    <property type="match status" value="1"/>
</dbReference>
<keyword evidence="6" id="KW-1185">Reference proteome</keyword>
<gene>
    <name evidence="5" type="ORF">KUTeg_022955</name>
</gene>
<evidence type="ECO:0000259" key="4">
    <source>
        <dbReference type="PROSITE" id="PS50189"/>
    </source>
</evidence>
<dbReference type="InterPro" id="IPR008993">
    <property type="entry name" value="TIMP-like_OB-fold"/>
</dbReference>
<name>A0ABQ9E188_TEGGR</name>
<dbReference type="PROSITE" id="PS50189">
    <property type="entry name" value="NTR"/>
    <property type="match status" value="1"/>
</dbReference>
<dbReference type="InterPro" id="IPR018933">
    <property type="entry name" value="Netrin_module_non-TIMP"/>
</dbReference>
<evidence type="ECO:0000256" key="1">
    <source>
        <dbReference type="ARBA" id="ARBA00004613"/>
    </source>
</evidence>
<dbReference type="SUPFAM" id="SSF50242">
    <property type="entry name" value="TIMP-like"/>
    <property type="match status" value="1"/>
</dbReference>
<protein>
    <recommendedName>
        <fullName evidence="4">NTR domain-containing protein</fullName>
    </recommendedName>
</protein>
<feature type="domain" description="NTR" evidence="4">
    <location>
        <begin position="1"/>
        <end position="122"/>
    </location>
</feature>
<dbReference type="SMART" id="SM00643">
    <property type="entry name" value="C345C"/>
    <property type="match status" value="1"/>
</dbReference>
<dbReference type="EMBL" id="JARBDR010000921">
    <property type="protein sequence ID" value="KAJ8298895.1"/>
    <property type="molecule type" value="Genomic_DNA"/>
</dbReference>
<comment type="caution">
    <text evidence="5">The sequence shown here is derived from an EMBL/GenBank/DDBJ whole genome shotgun (WGS) entry which is preliminary data.</text>
</comment>
<sequence>MLYTIRGMIKRQKTVNSVNTVTTVTVLKVLKSGRVPLAENTDIEIWTNSTCVCPRLSRKREYLLIGYEDIVTSRFLFLDNCLAARWQNKWEKRFKIKETDDVILQINIFSSEEYGRFMYVDCYIRYKQELFVHDLAKSVVKKEDSQGGPLIITETTLL</sequence>
<keyword evidence="2" id="KW-0964">Secreted</keyword>
<dbReference type="Proteomes" id="UP001217089">
    <property type="component" value="Unassembled WGS sequence"/>
</dbReference>
<dbReference type="InterPro" id="IPR001134">
    <property type="entry name" value="Netrin_domain"/>
</dbReference>
<evidence type="ECO:0000313" key="5">
    <source>
        <dbReference type="EMBL" id="KAJ8298895.1"/>
    </source>
</evidence>
<feature type="non-terminal residue" evidence="5">
    <location>
        <position position="158"/>
    </location>
</feature>
<evidence type="ECO:0000256" key="2">
    <source>
        <dbReference type="ARBA" id="ARBA00022525"/>
    </source>
</evidence>
<comment type="subcellular location">
    <subcellularLocation>
        <location evidence="1">Secreted</location>
    </subcellularLocation>
</comment>
<proteinExistence type="predicted"/>
<organism evidence="5 6">
    <name type="scientific">Tegillarca granosa</name>
    <name type="common">Malaysian cockle</name>
    <name type="synonym">Anadara granosa</name>
    <dbReference type="NCBI Taxonomy" id="220873"/>
    <lineage>
        <taxon>Eukaryota</taxon>
        <taxon>Metazoa</taxon>
        <taxon>Spiralia</taxon>
        <taxon>Lophotrochozoa</taxon>
        <taxon>Mollusca</taxon>
        <taxon>Bivalvia</taxon>
        <taxon>Autobranchia</taxon>
        <taxon>Pteriomorphia</taxon>
        <taxon>Arcoida</taxon>
        <taxon>Arcoidea</taxon>
        <taxon>Arcidae</taxon>
        <taxon>Tegillarca</taxon>
    </lineage>
</organism>
<dbReference type="Pfam" id="PF01759">
    <property type="entry name" value="NTR"/>
    <property type="match status" value="1"/>
</dbReference>
<accession>A0ABQ9E188</accession>
<evidence type="ECO:0000256" key="3">
    <source>
        <dbReference type="ARBA" id="ARBA00023157"/>
    </source>
</evidence>
<keyword evidence="3" id="KW-1015">Disulfide bond</keyword>
<evidence type="ECO:0000313" key="6">
    <source>
        <dbReference type="Proteomes" id="UP001217089"/>
    </source>
</evidence>
<reference evidence="5 6" key="1">
    <citation type="submission" date="2022-12" db="EMBL/GenBank/DDBJ databases">
        <title>Chromosome-level genome of Tegillarca granosa.</title>
        <authorList>
            <person name="Kim J."/>
        </authorList>
    </citation>
    <scope>NUCLEOTIDE SEQUENCE [LARGE SCALE GENOMIC DNA]</scope>
    <source>
        <strain evidence="5">Teg-2019</strain>
        <tissue evidence="5">Adductor muscle</tissue>
    </source>
</reference>